<evidence type="ECO:0000313" key="3">
    <source>
        <dbReference type="Proteomes" id="UP000831768"/>
    </source>
</evidence>
<feature type="domain" description="Pyrrolo-quinoline quinone repeat" evidence="1">
    <location>
        <begin position="237"/>
        <end position="403"/>
    </location>
</feature>
<dbReference type="Gene3D" id="2.40.10.480">
    <property type="match status" value="1"/>
</dbReference>
<dbReference type="KEGG" id="haad:MW046_01505"/>
<proteinExistence type="predicted"/>
<dbReference type="Pfam" id="PF13360">
    <property type="entry name" value="PQQ_2"/>
    <property type="match status" value="2"/>
</dbReference>
<feature type="domain" description="Pyrrolo-quinoline quinone repeat" evidence="1">
    <location>
        <begin position="102"/>
        <end position="216"/>
    </location>
</feature>
<evidence type="ECO:0000259" key="1">
    <source>
        <dbReference type="Pfam" id="PF13360"/>
    </source>
</evidence>
<gene>
    <name evidence="2" type="ORF">MW046_01505</name>
</gene>
<dbReference type="PANTHER" id="PTHR34512:SF30">
    <property type="entry name" value="OUTER MEMBRANE PROTEIN ASSEMBLY FACTOR BAMB"/>
    <property type="match status" value="1"/>
</dbReference>
<protein>
    <submittedName>
        <fullName evidence="2">PQQ-binding-like beta-propeller repeat protein</fullName>
    </submittedName>
</protein>
<dbReference type="AlphaFoldDB" id="A0A8U0A3W2"/>
<accession>A0A8U0A3W2</accession>
<dbReference type="Proteomes" id="UP000831768">
    <property type="component" value="Chromosome"/>
</dbReference>
<dbReference type="PANTHER" id="PTHR34512">
    <property type="entry name" value="CELL SURFACE PROTEIN"/>
    <property type="match status" value="1"/>
</dbReference>
<dbReference type="EMBL" id="CP096019">
    <property type="protein sequence ID" value="UPM43138.1"/>
    <property type="molecule type" value="Genomic_DNA"/>
</dbReference>
<sequence length="411" mass="44600">MPKERSPITRRKALAVGLSAATGSVVLPRRWFMEPVESTETVERTAWPMERHDPARTGYTQADGPTEKPAVAWQTTVGDDHSFRGLVCSSEQVYLSTYDKLLAVDAETGEPQWQTNRLGTLPWTDGLHPWNDGTLSIQAPPALSNDRLFIVSGTTRTVLYAIDPADGSPLWGYETNFSPDETLVTDTTVYFSSLGDEPLVAVDATAGLERWKTEAGTGVHPQAYAQGYVVGPVLGRDGQFGAVEASSGSVEWTRDIDNSDLSRGPCITNDTVYCGTGTLHALNVDDGSIRWRRTVVESDTDLRPVSDGPTVYLALGGHDQVLALDGQTGDVQWRKQIHGLLGGRTATLTDETLYVVLEHGVVALDKVTGNERFRVQVGEDHVSTSITASVLAGSTLYIVLDQTLYAFTDQS</sequence>
<reference evidence="2" key="1">
    <citation type="submission" date="2022-04" db="EMBL/GenBank/DDBJ databases">
        <title>Halocatena sp. nov., isolated from a salt lake.</title>
        <authorList>
            <person name="Cui H.-L."/>
        </authorList>
    </citation>
    <scope>NUCLEOTIDE SEQUENCE</scope>
    <source>
        <strain evidence="2">AD-1</strain>
    </source>
</reference>
<dbReference type="GeneID" id="71926682"/>
<dbReference type="RefSeq" id="WP_247993807.1">
    <property type="nucleotide sequence ID" value="NZ_CP096019.1"/>
</dbReference>
<name>A0A8U0A3W2_9EURY</name>
<dbReference type="InterPro" id="IPR011047">
    <property type="entry name" value="Quinoprotein_ADH-like_sf"/>
</dbReference>
<dbReference type="SMART" id="SM00564">
    <property type="entry name" value="PQQ"/>
    <property type="match status" value="5"/>
</dbReference>
<keyword evidence="3" id="KW-1185">Reference proteome</keyword>
<dbReference type="InterPro" id="IPR018391">
    <property type="entry name" value="PQQ_b-propeller_rpt"/>
</dbReference>
<dbReference type="InterPro" id="IPR002372">
    <property type="entry name" value="PQQ_rpt_dom"/>
</dbReference>
<dbReference type="SUPFAM" id="SSF50998">
    <property type="entry name" value="Quinoprotein alcohol dehydrogenase-like"/>
    <property type="match status" value="2"/>
</dbReference>
<evidence type="ECO:0000313" key="2">
    <source>
        <dbReference type="EMBL" id="UPM43138.1"/>
    </source>
</evidence>
<dbReference type="Gene3D" id="2.40.128.630">
    <property type="match status" value="2"/>
</dbReference>
<organism evidence="2 3">
    <name type="scientific">Halocatena salina</name>
    <dbReference type="NCBI Taxonomy" id="2934340"/>
    <lineage>
        <taxon>Archaea</taxon>
        <taxon>Methanobacteriati</taxon>
        <taxon>Methanobacteriota</taxon>
        <taxon>Stenosarchaea group</taxon>
        <taxon>Halobacteria</taxon>
        <taxon>Halobacteriales</taxon>
        <taxon>Natronomonadaceae</taxon>
        <taxon>Halocatena</taxon>
    </lineage>
</organism>